<evidence type="ECO:0000313" key="2">
    <source>
        <dbReference type="Proteomes" id="UP000250321"/>
    </source>
</evidence>
<dbReference type="Proteomes" id="UP000250321">
    <property type="component" value="Unassembled WGS sequence"/>
</dbReference>
<dbReference type="EMBL" id="PJQY01003283">
    <property type="protein sequence ID" value="PQM38732.1"/>
    <property type="molecule type" value="Genomic_DNA"/>
</dbReference>
<protein>
    <submittedName>
        <fullName evidence="1">Uncharacterized protein</fullName>
    </submittedName>
</protein>
<organism evidence="1 2">
    <name type="scientific">Prunus yedoensis var. nudiflora</name>
    <dbReference type="NCBI Taxonomy" id="2094558"/>
    <lineage>
        <taxon>Eukaryota</taxon>
        <taxon>Viridiplantae</taxon>
        <taxon>Streptophyta</taxon>
        <taxon>Embryophyta</taxon>
        <taxon>Tracheophyta</taxon>
        <taxon>Spermatophyta</taxon>
        <taxon>Magnoliopsida</taxon>
        <taxon>eudicotyledons</taxon>
        <taxon>Gunneridae</taxon>
        <taxon>Pentapetalae</taxon>
        <taxon>rosids</taxon>
        <taxon>fabids</taxon>
        <taxon>Rosales</taxon>
        <taxon>Rosaceae</taxon>
        <taxon>Amygdaloideae</taxon>
        <taxon>Amygdaleae</taxon>
        <taxon>Prunus</taxon>
    </lineage>
</organism>
<keyword evidence="2" id="KW-1185">Reference proteome</keyword>
<gene>
    <name evidence="1" type="ORF">Pyn_06350</name>
</gene>
<name>A0A314UPZ7_PRUYE</name>
<proteinExistence type="predicted"/>
<dbReference type="AlphaFoldDB" id="A0A314UPZ7"/>
<reference evidence="1 2" key="1">
    <citation type="submission" date="2018-02" db="EMBL/GenBank/DDBJ databases">
        <title>Draft genome of wild Prunus yedoensis var. nudiflora.</title>
        <authorList>
            <person name="Baek S."/>
            <person name="Kim J.-H."/>
            <person name="Choi K."/>
            <person name="Kim G.-B."/>
            <person name="Cho A."/>
            <person name="Jang H."/>
            <person name="Shin C.-H."/>
            <person name="Yu H.-J."/>
            <person name="Mun J.-H."/>
        </authorList>
    </citation>
    <scope>NUCLEOTIDE SEQUENCE [LARGE SCALE GENOMIC DNA]</scope>
    <source>
        <strain evidence="2">cv. Jeju island</strain>
        <tissue evidence="1">Leaf</tissue>
    </source>
</reference>
<evidence type="ECO:0000313" key="1">
    <source>
        <dbReference type="EMBL" id="PQM38732.1"/>
    </source>
</evidence>
<accession>A0A314UPZ7</accession>
<sequence>MASILEQRETLGVEDGKIPVRLTKLGLALEWCVLLGAWKSNFVDPPFPLFPSLFPIASFLVKNPWQGCLNQWPLMVPRFCAAEPSHGGKAPLAFAFYFELELTEEREEWAKSFTQWETLG</sequence>
<comment type="caution">
    <text evidence="1">The sequence shown here is derived from an EMBL/GenBank/DDBJ whole genome shotgun (WGS) entry which is preliminary data.</text>
</comment>